<feature type="compositionally biased region" description="Polar residues" evidence="1">
    <location>
        <begin position="22"/>
        <end position="37"/>
    </location>
</feature>
<sequence length="81" mass="9144">MLPQHYHLYHPSAAPLPPLYHPSTTLSSSPALYTSLTHPRPSRPQPARTSDTWGYPGNITARQQRSYSNRLSRFRACSVVL</sequence>
<dbReference type="AlphaFoldDB" id="A0A8E2JHX1"/>
<feature type="region of interest" description="Disordered" evidence="1">
    <location>
        <begin position="11"/>
        <end position="66"/>
    </location>
</feature>
<name>A0A8E2JHX1_9PEZI</name>
<dbReference type="EMBL" id="KV744865">
    <property type="protein sequence ID" value="OCK83270.1"/>
    <property type="molecule type" value="Genomic_DNA"/>
</dbReference>
<proteinExistence type="predicted"/>
<dbReference type="Proteomes" id="UP000250266">
    <property type="component" value="Unassembled WGS sequence"/>
</dbReference>
<protein>
    <submittedName>
        <fullName evidence="2">Uncharacterized protein</fullName>
    </submittedName>
</protein>
<accession>A0A8E2JHX1</accession>
<evidence type="ECO:0000256" key="1">
    <source>
        <dbReference type="SAM" id="MobiDB-lite"/>
    </source>
</evidence>
<reference evidence="2 3" key="1">
    <citation type="journal article" date="2016" name="Nat. Commun.">
        <title>Ectomycorrhizal ecology is imprinted in the genome of the dominant symbiotic fungus Cenococcum geophilum.</title>
        <authorList>
            <consortium name="DOE Joint Genome Institute"/>
            <person name="Peter M."/>
            <person name="Kohler A."/>
            <person name="Ohm R.A."/>
            <person name="Kuo A."/>
            <person name="Krutzmann J."/>
            <person name="Morin E."/>
            <person name="Arend M."/>
            <person name="Barry K.W."/>
            <person name="Binder M."/>
            <person name="Choi C."/>
            <person name="Clum A."/>
            <person name="Copeland A."/>
            <person name="Grisel N."/>
            <person name="Haridas S."/>
            <person name="Kipfer T."/>
            <person name="LaButti K."/>
            <person name="Lindquist E."/>
            <person name="Lipzen A."/>
            <person name="Maire R."/>
            <person name="Meier B."/>
            <person name="Mihaltcheva S."/>
            <person name="Molinier V."/>
            <person name="Murat C."/>
            <person name="Poggeler S."/>
            <person name="Quandt C.A."/>
            <person name="Sperisen C."/>
            <person name="Tritt A."/>
            <person name="Tisserant E."/>
            <person name="Crous P.W."/>
            <person name="Henrissat B."/>
            <person name="Nehls U."/>
            <person name="Egli S."/>
            <person name="Spatafora J.W."/>
            <person name="Grigoriev I.V."/>
            <person name="Martin F.M."/>
        </authorList>
    </citation>
    <scope>NUCLEOTIDE SEQUENCE [LARGE SCALE GENOMIC DNA]</scope>
    <source>
        <strain evidence="2 3">CBS 459.81</strain>
    </source>
</reference>
<keyword evidence="3" id="KW-1185">Reference proteome</keyword>
<organism evidence="2 3">
    <name type="scientific">Lepidopterella palustris CBS 459.81</name>
    <dbReference type="NCBI Taxonomy" id="1314670"/>
    <lineage>
        <taxon>Eukaryota</taxon>
        <taxon>Fungi</taxon>
        <taxon>Dikarya</taxon>
        <taxon>Ascomycota</taxon>
        <taxon>Pezizomycotina</taxon>
        <taxon>Dothideomycetes</taxon>
        <taxon>Pleosporomycetidae</taxon>
        <taxon>Mytilinidiales</taxon>
        <taxon>Argynnaceae</taxon>
        <taxon>Lepidopterella</taxon>
    </lineage>
</organism>
<gene>
    <name evidence="2" type="ORF">K432DRAFT_189679</name>
</gene>
<evidence type="ECO:0000313" key="3">
    <source>
        <dbReference type="Proteomes" id="UP000250266"/>
    </source>
</evidence>
<evidence type="ECO:0000313" key="2">
    <source>
        <dbReference type="EMBL" id="OCK83270.1"/>
    </source>
</evidence>